<dbReference type="EMBL" id="CP042326">
    <property type="protein sequence ID" value="QDZ39805.1"/>
    <property type="molecule type" value="Genomic_DNA"/>
</dbReference>
<dbReference type="KEGG" id="enn:FRE64_07535"/>
<dbReference type="RefSeq" id="WP_146295402.1">
    <property type="nucleotide sequence ID" value="NZ_CP042326.1"/>
</dbReference>
<dbReference type="Pfam" id="PF01370">
    <property type="entry name" value="Epimerase"/>
    <property type="match status" value="1"/>
</dbReference>
<dbReference type="SUPFAM" id="SSF51735">
    <property type="entry name" value="NAD(P)-binding Rossmann-fold domains"/>
    <property type="match status" value="1"/>
</dbReference>
<reference evidence="3" key="1">
    <citation type="submission" date="2019-08" db="EMBL/GenBank/DDBJ databases">
        <title>Carotenoids and Carotenoid Binding Proteins in the Halophilic Cyanobacterium Euhalothece sp. ZM00.</title>
        <authorList>
            <person name="Cho S.M."/>
            <person name="Song J.Y."/>
            <person name="Park Y.-I."/>
        </authorList>
    </citation>
    <scope>NUCLEOTIDE SEQUENCE [LARGE SCALE GENOMIC DNA]</scope>
    <source>
        <strain evidence="3">Z-M001</strain>
    </source>
</reference>
<dbReference type="Gene3D" id="3.40.50.720">
    <property type="entry name" value="NAD(P)-binding Rossmann-like Domain"/>
    <property type="match status" value="1"/>
</dbReference>
<evidence type="ECO:0000313" key="4">
    <source>
        <dbReference type="Proteomes" id="UP000318453"/>
    </source>
</evidence>
<proteinExistence type="predicted"/>
<evidence type="ECO:0000259" key="2">
    <source>
        <dbReference type="Pfam" id="PF01370"/>
    </source>
</evidence>
<feature type="domain" description="NAD-dependent epimerase/dehydratase" evidence="2">
    <location>
        <begin position="5"/>
        <end position="244"/>
    </location>
</feature>
<dbReference type="AlphaFoldDB" id="A0A5B8NNH7"/>
<dbReference type="Proteomes" id="UP000318453">
    <property type="component" value="Chromosome"/>
</dbReference>
<protein>
    <submittedName>
        <fullName evidence="3">NAD-dependent epimerase/dehydratase family protein</fullName>
    </submittedName>
</protein>
<evidence type="ECO:0000313" key="3">
    <source>
        <dbReference type="EMBL" id="QDZ39805.1"/>
    </source>
</evidence>
<dbReference type="InterPro" id="IPR001509">
    <property type="entry name" value="Epimerase_deHydtase"/>
</dbReference>
<keyword evidence="4" id="KW-1185">Reference proteome</keyword>
<sequence>MGKYIVTGAAGFIGSHLVEALLAQGKTVIGIDEFNDYYNPQLKRSNIASALENSQFQLIEENILNLDWEHLLTDTEVVFHQAAQAGVRASWGQTFHFYTERNLNATQVMLEAAKEATTLTRFVYASSSSVYGNAECLPTPESTCPQPVSPYGITKLAAELLCWQYHQCFGVPATALRYFTVYGPRQRPDMAFHKFLKAITKDEAISIYGDGLQTRDFTFISDAIAANLAAAEAPEAIGKPFNIGGGSRVSLSDVIDKMEAITGKTITRNYFSKATGDARDTSADISQAQKLLGYSPKVDLATGLSQEWEWMQKLMAI</sequence>
<dbReference type="OrthoDB" id="9771073at2"/>
<keyword evidence="1" id="KW-0520">NAD</keyword>
<name>A0A5B8NNH7_9CHRO</name>
<dbReference type="InterPro" id="IPR036291">
    <property type="entry name" value="NAD(P)-bd_dom_sf"/>
</dbReference>
<gene>
    <name evidence="3" type="ORF">FRE64_07535</name>
</gene>
<dbReference type="PANTHER" id="PTHR43574">
    <property type="entry name" value="EPIMERASE-RELATED"/>
    <property type="match status" value="1"/>
</dbReference>
<evidence type="ECO:0000256" key="1">
    <source>
        <dbReference type="ARBA" id="ARBA00023027"/>
    </source>
</evidence>
<accession>A0A5B8NNH7</accession>
<organism evidence="3 4">
    <name type="scientific">Euhalothece natronophila Z-M001</name>
    <dbReference type="NCBI Taxonomy" id="522448"/>
    <lineage>
        <taxon>Bacteria</taxon>
        <taxon>Bacillati</taxon>
        <taxon>Cyanobacteriota</taxon>
        <taxon>Cyanophyceae</taxon>
        <taxon>Oscillatoriophycideae</taxon>
        <taxon>Chroococcales</taxon>
        <taxon>Halothecacae</taxon>
        <taxon>Halothece cluster</taxon>
        <taxon>Euhalothece</taxon>
    </lineage>
</organism>
<dbReference type="PRINTS" id="PR01713">
    <property type="entry name" value="NUCEPIMERASE"/>
</dbReference>